<dbReference type="GO" id="GO:0004013">
    <property type="term" value="F:adenosylhomocysteinase activity"/>
    <property type="evidence" value="ECO:0007669"/>
    <property type="project" value="TreeGrafter"/>
</dbReference>
<dbReference type="AlphaFoldDB" id="A0A1E4R770"/>
<proteinExistence type="inferred from homology"/>
<keyword evidence="4" id="KW-0520">NAD</keyword>
<evidence type="ECO:0000256" key="3">
    <source>
        <dbReference type="ARBA" id="ARBA00022563"/>
    </source>
</evidence>
<dbReference type="SMART" id="SM00996">
    <property type="entry name" value="AdoHcyase"/>
    <property type="match status" value="1"/>
</dbReference>
<dbReference type="SMART" id="SM00997">
    <property type="entry name" value="AdoHcyase_NAD"/>
    <property type="match status" value="1"/>
</dbReference>
<dbReference type="SUPFAM" id="SSF52283">
    <property type="entry name" value="Formate/glycerate dehydrogenase catalytic domain-like"/>
    <property type="match status" value="1"/>
</dbReference>
<dbReference type="SUPFAM" id="SSF51735">
    <property type="entry name" value="NAD(P)-binding Rossmann-fold domains"/>
    <property type="match status" value="1"/>
</dbReference>
<protein>
    <recommendedName>
        <fullName evidence="5">S-adenosyl-L-homocysteine hydrolase NAD binding domain-containing protein</fullName>
    </recommendedName>
</protein>
<dbReference type="Proteomes" id="UP000094784">
    <property type="component" value="Unassembled WGS sequence"/>
</dbReference>
<dbReference type="Pfam" id="PF00670">
    <property type="entry name" value="AdoHcyase_NAD"/>
    <property type="match status" value="1"/>
</dbReference>
<dbReference type="InterPro" id="IPR036291">
    <property type="entry name" value="NAD(P)-bd_dom_sf"/>
</dbReference>
<dbReference type="GO" id="GO:0005829">
    <property type="term" value="C:cytosol"/>
    <property type="evidence" value="ECO:0007669"/>
    <property type="project" value="TreeGrafter"/>
</dbReference>
<sequence length="427" mass="47670">MSPFNRDLSIPPPNYLINLEEPNGIDIDGHLNVLAAIVEETSNPDNTRSIILQHILPTTIEYIDLVNSIYPVELIIAIPYSADSWTVEQLKNKGYDVVVPKDIDDMLNNSWKLVENKLKATQQPLIVQEVGGYFANWTVELGKYPHFKGIVEDTANGLWRYQAAERERPLAVPVISMADTPLKHVEDALIGDACVYSLEKVMRSQMSAILAGLRCGVVGWGHIGKSVAAAFAGRHATVSIYDINPIVDMLAYAKGYFPLPLAQLLSESDIVMGCSGRRSIRVADLDDLKNGIILCSASSKDIEFDLKGFAEVCDIEDIQIEESGKCSIQKYTVRASKKYFYVLKHGTPINFLDRPLQGAILDCTCSELFMCMKELASKSHQPGIISLTDNLQIAVAKKWLKTYLDIFNTITAEKDKVFFFPDSWDWE</sequence>
<name>A0A1E4R770_9BACI</name>
<evidence type="ECO:0000313" key="6">
    <source>
        <dbReference type="EMBL" id="ODV56316.1"/>
    </source>
</evidence>
<dbReference type="InterPro" id="IPR042172">
    <property type="entry name" value="Adenosylhomocyst_ase-like_sf"/>
</dbReference>
<dbReference type="PANTHER" id="PTHR23420">
    <property type="entry name" value="ADENOSYLHOMOCYSTEINASE"/>
    <property type="match status" value="1"/>
</dbReference>
<comment type="caution">
    <text evidence="6">The sequence shown here is derived from an EMBL/GenBank/DDBJ whole genome shotgun (WGS) entry which is preliminary data.</text>
</comment>
<evidence type="ECO:0000313" key="7">
    <source>
        <dbReference type="Proteomes" id="UP000094784"/>
    </source>
</evidence>
<dbReference type="InterPro" id="IPR015878">
    <property type="entry name" value="Ado_hCys_hydrolase_NAD-bd"/>
</dbReference>
<dbReference type="RefSeq" id="WP_069481312.1">
    <property type="nucleotide sequence ID" value="NZ_KV766182.1"/>
</dbReference>
<keyword evidence="3" id="KW-0554">One-carbon metabolism</keyword>
<dbReference type="OrthoDB" id="3207107at2"/>
<comment type="cofactor">
    <cofactor evidence="1">
        <name>NAD(+)</name>
        <dbReference type="ChEBI" id="CHEBI:57540"/>
    </cofactor>
</comment>
<evidence type="ECO:0000256" key="4">
    <source>
        <dbReference type="ARBA" id="ARBA00023027"/>
    </source>
</evidence>
<feature type="domain" description="S-adenosyl-L-homocysteine hydrolase NAD binding" evidence="5">
    <location>
        <begin position="194"/>
        <end position="356"/>
    </location>
</feature>
<dbReference type="EMBL" id="MECQ01000001">
    <property type="protein sequence ID" value="ODV56316.1"/>
    <property type="molecule type" value="Genomic_DNA"/>
</dbReference>
<gene>
    <name evidence="6" type="ORF">BG258_10580</name>
</gene>
<evidence type="ECO:0000256" key="2">
    <source>
        <dbReference type="ARBA" id="ARBA00007122"/>
    </source>
</evidence>
<dbReference type="PANTHER" id="PTHR23420:SF0">
    <property type="entry name" value="ADENOSYLHOMOCYSTEINASE"/>
    <property type="match status" value="1"/>
</dbReference>
<comment type="similarity">
    <text evidence="2">Belongs to the adenosylhomocysteinase family.</text>
</comment>
<reference evidence="6 7" key="1">
    <citation type="submission" date="2016-09" db="EMBL/GenBank/DDBJ databases">
        <title>Draft genome sequence of the soil isolate, Lysinibacillus fusiformis M5, a potential hypoxanthine producer.</title>
        <authorList>
            <person name="Gallegos-Monterrosa R."/>
            <person name="Maroti G."/>
            <person name="Balint B."/>
            <person name="Kovacs A.T."/>
        </authorList>
    </citation>
    <scope>NUCLEOTIDE SEQUENCE [LARGE SCALE GENOMIC DNA]</scope>
    <source>
        <strain evidence="6 7">M5</strain>
    </source>
</reference>
<evidence type="ECO:0000256" key="1">
    <source>
        <dbReference type="ARBA" id="ARBA00001911"/>
    </source>
</evidence>
<dbReference type="Gene3D" id="3.40.50.1480">
    <property type="entry name" value="Adenosylhomocysteinase-like"/>
    <property type="match status" value="1"/>
</dbReference>
<accession>A0A1E4R770</accession>
<dbReference type="GO" id="GO:0033353">
    <property type="term" value="P:S-adenosylmethionine cycle"/>
    <property type="evidence" value="ECO:0007669"/>
    <property type="project" value="TreeGrafter"/>
</dbReference>
<organism evidence="6 7">
    <name type="scientific">Lysinibacillus fusiformis</name>
    <dbReference type="NCBI Taxonomy" id="28031"/>
    <lineage>
        <taxon>Bacteria</taxon>
        <taxon>Bacillati</taxon>
        <taxon>Bacillota</taxon>
        <taxon>Bacilli</taxon>
        <taxon>Bacillales</taxon>
        <taxon>Bacillaceae</taxon>
        <taxon>Lysinibacillus</taxon>
    </lineage>
</organism>
<dbReference type="GO" id="GO:0006730">
    <property type="term" value="P:one-carbon metabolic process"/>
    <property type="evidence" value="ECO:0007669"/>
    <property type="project" value="UniProtKB-KW"/>
</dbReference>
<dbReference type="Gene3D" id="3.40.50.720">
    <property type="entry name" value="NAD(P)-binding Rossmann-like Domain"/>
    <property type="match status" value="1"/>
</dbReference>
<dbReference type="InterPro" id="IPR000043">
    <property type="entry name" value="Adenosylhomocysteinase-like"/>
</dbReference>
<evidence type="ECO:0000259" key="5">
    <source>
        <dbReference type="SMART" id="SM00997"/>
    </source>
</evidence>